<comment type="catalytic activity">
    <reaction evidence="2">
        <text>2 GTP = 3',3'-c-di-GMP + 2 diphosphate</text>
        <dbReference type="Rhea" id="RHEA:24898"/>
        <dbReference type="ChEBI" id="CHEBI:33019"/>
        <dbReference type="ChEBI" id="CHEBI:37565"/>
        <dbReference type="ChEBI" id="CHEBI:58805"/>
        <dbReference type="EC" id="2.7.7.65"/>
    </reaction>
</comment>
<protein>
    <recommendedName>
        <fullName evidence="1">diguanylate cyclase</fullName>
        <ecNumber evidence="1">2.7.7.65</ecNumber>
    </recommendedName>
</protein>
<dbReference type="InterPro" id="IPR029787">
    <property type="entry name" value="Nucleotide_cyclase"/>
</dbReference>
<evidence type="ECO:0000313" key="5">
    <source>
        <dbReference type="Proteomes" id="UP001501323"/>
    </source>
</evidence>
<dbReference type="SUPFAM" id="SSF55781">
    <property type="entry name" value="GAF domain-like"/>
    <property type="match status" value="1"/>
</dbReference>
<name>A0ABP9DXL1_9GAMM</name>
<dbReference type="SMART" id="SM00267">
    <property type="entry name" value="GGDEF"/>
    <property type="match status" value="1"/>
</dbReference>
<keyword evidence="5" id="KW-1185">Reference proteome</keyword>
<dbReference type="EMBL" id="BAABJY010000002">
    <property type="protein sequence ID" value="GAA4863148.1"/>
    <property type="molecule type" value="Genomic_DNA"/>
</dbReference>
<dbReference type="Pfam" id="PF00990">
    <property type="entry name" value="GGDEF"/>
    <property type="match status" value="1"/>
</dbReference>
<dbReference type="SMART" id="SM00065">
    <property type="entry name" value="GAF"/>
    <property type="match status" value="1"/>
</dbReference>
<feature type="domain" description="GGDEF" evidence="3">
    <location>
        <begin position="210"/>
        <end position="346"/>
    </location>
</feature>
<dbReference type="Gene3D" id="3.30.450.40">
    <property type="match status" value="1"/>
</dbReference>
<evidence type="ECO:0000313" key="4">
    <source>
        <dbReference type="EMBL" id="GAA4863148.1"/>
    </source>
</evidence>
<evidence type="ECO:0000256" key="2">
    <source>
        <dbReference type="ARBA" id="ARBA00034247"/>
    </source>
</evidence>
<organism evidence="4 5">
    <name type="scientific">Luteimonas vadosa</name>
    <dbReference type="NCBI Taxonomy" id="1165507"/>
    <lineage>
        <taxon>Bacteria</taxon>
        <taxon>Pseudomonadati</taxon>
        <taxon>Pseudomonadota</taxon>
        <taxon>Gammaproteobacteria</taxon>
        <taxon>Lysobacterales</taxon>
        <taxon>Lysobacteraceae</taxon>
        <taxon>Luteimonas</taxon>
    </lineage>
</organism>
<dbReference type="Proteomes" id="UP001501323">
    <property type="component" value="Unassembled WGS sequence"/>
</dbReference>
<comment type="caution">
    <text evidence="4">The sequence shown here is derived from an EMBL/GenBank/DDBJ whole genome shotgun (WGS) entry which is preliminary data.</text>
</comment>
<dbReference type="PANTHER" id="PTHR45138:SF9">
    <property type="entry name" value="DIGUANYLATE CYCLASE DGCM-RELATED"/>
    <property type="match status" value="1"/>
</dbReference>
<evidence type="ECO:0000259" key="3">
    <source>
        <dbReference type="PROSITE" id="PS50887"/>
    </source>
</evidence>
<dbReference type="PROSITE" id="PS50887">
    <property type="entry name" value="GGDEF"/>
    <property type="match status" value="1"/>
</dbReference>
<proteinExistence type="predicted"/>
<dbReference type="EC" id="2.7.7.65" evidence="1"/>
<dbReference type="InterPro" id="IPR000160">
    <property type="entry name" value="GGDEF_dom"/>
</dbReference>
<accession>A0ABP9DXL1</accession>
<dbReference type="InterPro" id="IPR029016">
    <property type="entry name" value="GAF-like_dom_sf"/>
</dbReference>
<dbReference type="InterPro" id="IPR043128">
    <property type="entry name" value="Rev_trsase/Diguanyl_cyclase"/>
</dbReference>
<dbReference type="PANTHER" id="PTHR45138">
    <property type="entry name" value="REGULATORY COMPONENTS OF SENSORY TRANSDUCTION SYSTEM"/>
    <property type="match status" value="1"/>
</dbReference>
<dbReference type="Gene3D" id="3.30.70.270">
    <property type="match status" value="1"/>
</dbReference>
<dbReference type="InterPro" id="IPR050469">
    <property type="entry name" value="Diguanylate_Cyclase"/>
</dbReference>
<dbReference type="InterPro" id="IPR003018">
    <property type="entry name" value="GAF"/>
</dbReference>
<reference evidence="5" key="1">
    <citation type="journal article" date="2019" name="Int. J. Syst. Evol. Microbiol.">
        <title>The Global Catalogue of Microorganisms (GCM) 10K type strain sequencing project: providing services to taxonomists for standard genome sequencing and annotation.</title>
        <authorList>
            <consortium name="The Broad Institute Genomics Platform"/>
            <consortium name="The Broad Institute Genome Sequencing Center for Infectious Disease"/>
            <person name="Wu L."/>
            <person name="Ma J."/>
        </authorList>
    </citation>
    <scope>NUCLEOTIDE SEQUENCE [LARGE SCALE GENOMIC DNA]</scope>
    <source>
        <strain evidence="5">JCM 18392</strain>
    </source>
</reference>
<evidence type="ECO:0000256" key="1">
    <source>
        <dbReference type="ARBA" id="ARBA00012528"/>
    </source>
</evidence>
<dbReference type="RefSeq" id="WP_345294814.1">
    <property type="nucleotide sequence ID" value="NZ_BAABJY010000002.1"/>
</dbReference>
<dbReference type="Pfam" id="PF13185">
    <property type="entry name" value="GAF_2"/>
    <property type="match status" value="1"/>
</dbReference>
<gene>
    <name evidence="4" type="ORF">GCM10023332_14090</name>
</gene>
<dbReference type="NCBIfam" id="TIGR00254">
    <property type="entry name" value="GGDEF"/>
    <property type="match status" value="1"/>
</dbReference>
<dbReference type="CDD" id="cd01949">
    <property type="entry name" value="GGDEF"/>
    <property type="match status" value="1"/>
</dbReference>
<dbReference type="SUPFAM" id="SSF55073">
    <property type="entry name" value="Nucleotide cyclase"/>
    <property type="match status" value="1"/>
</dbReference>
<sequence length="346" mass="37398">MQETDIPLHPLLADLERALASAPAFEARIRPLLELLSTVTSLESAYFTTVDEDADIQRIEFALNTGSLRIPEGLTVPWADSLCRRALADGVAYAEDVATTWPDEEAARELGIATFAIAPVHLADGQLFGTLCAAGATRTPMRPDTDRVLELFGHLVSQYVERETLTRRLREANARLATQTLMDPLTSLPNRRALELELSRMLARRQREAQRLLVAFIDLDGFKAVNDTHGHDTGDALLVAVGKGLAETLRAGDLVARYGGDEFVVVAPAPAEGAERHAAEFQELLTARSQVQIPLADGGALDYPGASVGIVVTELGELDADAVLARADAAMYRIKQSRGKVRPTAA</sequence>